<feature type="signal peptide" evidence="1">
    <location>
        <begin position="1"/>
        <end position="34"/>
    </location>
</feature>
<reference evidence="2 3" key="1">
    <citation type="submission" date="2020-02" db="EMBL/GenBank/DDBJ databases">
        <authorList>
            <person name="Ma Q."/>
            <person name="Huang Y."/>
            <person name="Song X."/>
            <person name="Pei D."/>
        </authorList>
    </citation>
    <scope>NUCLEOTIDE SEQUENCE [LARGE SCALE GENOMIC DNA]</scope>
    <source>
        <strain evidence="2">Sxm20200214</strain>
        <tissue evidence="2">Leaf</tissue>
    </source>
</reference>
<dbReference type="AlphaFoldDB" id="A0A8X7V8T6"/>
<accession>A0A8X7V8T6</accession>
<proteinExistence type="predicted"/>
<organism evidence="2 3">
    <name type="scientific">Brassica carinata</name>
    <name type="common">Ethiopian mustard</name>
    <name type="synonym">Abyssinian cabbage</name>
    <dbReference type="NCBI Taxonomy" id="52824"/>
    <lineage>
        <taxon>Eukaryota</taxon>
        <taxon>Viridiplantae</taxon>
        <taxon>Streptophyta</taxon>
        <taxon>Embryophyta</taxon>
        <taxon>Tracheophyta</taxon>
        <taxon>Spermatophyta</taxon>
        <taxon>Magnoliopsida</taxon>
        <taxon>eudicotyledons</taxon>
        <taxon>Gunneridae</taxon>
        <taxon>Pentapetalae</taxon>
        <taxon>rosids</taxon>
        <taxon>malvids</taxon>
        <taxon>Brassicales</taxon>
        <taxon>Brassicaceae</taxon>
        <taxon>Brassiceae</taxon>
        <taxon>Brassica</taxon>
    </lineage>
</organism>
<dbReference type="EMBL" id="JAAMPC010000007">
    <property type="protein sequence ID" value="KAG2303951.1"/>
    <property type="molecule type" value="Genomic_DNA"/>
</dbReference>
<sequence length="150" mass="16826">MGSRQRSCCLKPSLSASLSLWLIFLPTLNPHAFTVTTPHRVSGLSPDEPFSKDTYLSIPMSTESVSSLWRSVAQLWSHIAQEDLPVAAPLLSTGSNSWISLRPDLKILWHLPFSSSFWMMTNLPTEKICPLYLCWMSLSLGLYNIGMILQ</sequence>
<evidence type="ECO:0000256" key="1">
    <source>
        <dbReference type="SAM" id="SignalP"/>
    </source>
</evidence>
<evidence type="ECO:0000313" key="2">
    <source>
        <dbReference type="EMBL" id="KAG2303951.1"/>
    </source>
</evidence>
<evidence type="ECO:0000313" key="3">
    <source>
        <dbReference type="Proteomes" id="UP000886595"/>
    </source>
</evidence>
<dbReference type="OrthoDB" id="10454096at2759"/>
<feature type="chain" id="PRO_5036497893" evidence="1">
    <location>
        <begin position="35"/>
        <end position="150"/>
    </location>
</feature>
<protein>
    <submittedName>
        <fullName evidence="2">Uncharacterized protein</fullName>
    </submittedName>
</protein>
<name>A0A8X7V8T6_BRACI</name>
<keyword evidence="3" id="KW-1185">Reference proteome</keyword>
<gene>
    <name evidence="2" type="ORF">Bca52824_032602</name>
</gene>
<comment type="caution">
    <text evidence="2">The sequence shown here is derived from an EMBL/GenBank/DDBJ whole genome shotgun (WGS) entry which is preliminary data.</text>
</comment>
<keyword evidence="1" id="KW-0732">Signal</keyword>
<dbReference type="Proteomes" id="UP000886595">
    <property type="component" value="Unassembled WGS sequence"/>
</dbReference>